<keyword evidence="4" id="KW-0812">Transmembrane</keyword>
<protein>
    <recommendedName>
        <fullName evidence="7">ATP synthase subunit K, mitochondrial</fullName>
    </recommendedName>
</protein>
<dbReference type="EMBL" id="ML220115">
    <property type="protein sequence ID" value="TGZ82623.1"/>
    <property type="molecule type" value="Genomic_DNA"/>
</dbReference>
<keyword evidence="2" id="KW-0496">Mitochondrion</keyword>
<reference evidence="5 6" key="1">
    <citation type="submission" date="2019-04" db="EMBL/GenBank/DDBJ databases">
        <title>Comparative genomics and transcriptomics to analyze fruiting body development in filamentous ascomycetes.</title>
        <authorList>
            <consortium name="DOE Joint Genome Institute"/>
            <person name="Lutkenhaus R."/>
            <person name="Traeger S."/>
            <person name="Breuer J."/>
            <person name="Kuo A."/>
            <person name="Lipzen A."/>
            <person name="Pangilinan J."/>
            <person name="Dilworth D."/>
            <person name="Sandor L."/>
            <person name="Poggeler S."/>
            <person name="Barry K."/>
            <person name="Grigoriev I.V."/>
            <person name="Nowrousian M."/>
        </authorList>
    </citation>
    <scope>NUCLEOTIDE SEQUENCE [LARGE SCALE GENOMIC DNA]</scope>
    <source>
        <strain evidence="5 6">CBS 389.68</strain>
    </source>
</reference>
<dbReference type="GO" id="GO:0031966">
    <property type="term" value="C:mitochondrial membrane"/>
    <property type="evidence" value="ECO:0007669"/>
    <property type="project" value="UniProtKB-SubCell"/>
</dbReference>
<evidence type="ECO:0000256" key="4">
    <source>
        <dbReference type="SAM" id="Phobius"/>
    </source>
</evidence>
<dbReference type="OrthoDB" id="2094445at2759"/>
<evidence type="ECO:0000256" key="1">
    <source>
        <dbReference type="ARBA" id="ARBA00004325"/>
    </source>
</evidence>
<keyword evidence="3 4" id="KW-0472">Membrane</keyword>
<accession>A0A4S2N0X9</accession>
<dbReference type="InParanoid" id="A0A4S2N0X9"/>
<dbReference type="InterPro" id="IPR021278">
    <property type="entry name" value="ATP19"/>
</dbReference>
<proteinExistence type="predicted"/>
<evidence type="ECO:0000313" key="6">
    <source>
        <dbReference type="Proteomes" id="UP000298138"/>
    </source>
</evidence>
<feature type="transmembrane region" description="Helical" evidence="4">
    <location>
        <begin position="12"/>
        <end position="32"/>
    </location>
</feature>
<evidence type="ECO:0000256" key="2">
    <source>
        <dbReference type="ARBA" id="ARBA00023128"/>
    </source>
</evidence>
<evidence type="ECO:0000313" key="5">
    <source>
        <dbReference type="EMBL" id="TGZ82623.1"/>
    </source>
</evidence>
<evidence type="ECO:0008006" key="7">
    <source>
        <dbReference type="Google" id="ProtNLM"/>
    </source>
</evidence>
<dbReference type="PANTHER" id="PTHR28074:SF1">
    <property type="entry name" value="ATP SYNTHASE SUBUNIT K, MITOCHONDRIAL"/>
    <property type="match status" value="1"/>
</dbReference>
<dbReference type="AlphaFoldDB" id="A0A4S2N0X9"/>
<dbReference type="PANTHER" id="PTHR28074">
    <property type="entry name" value="ATP SYNTHASE SUBUNIT K, MITOCHONDRIAL"/>
    <property type="match status" value="1"/>
</dbReference>
<gene>
    <name evidence="5" type="ORF">EX30DRAFT_339905</name>
</gene>
<organism evidence="5 6">
    <name type="scientific">Ascodesmis nigricans</name>
    <dbReference type="NCBI Taxonomy" id="341454"/>
    <lineage>
        <taxon>Eukaryota</taxon>
        <taxon>Fungi</taxon>
        <taxon>Dikarya</taxon>
        <taxon>Ascomycota</taxon>
        <taxon>Pezizomycotina</taxon>
        <taxon>Pezizomycetes</taxon>
        <taxon>Pezizales</taxon>
        <taxon>Ascodesmidaceae</taxon>
        <taxon>Ascodesmis</taxon>
    </lineage>
</organism>
<keyword evidence="6" id="KW-1185">Reference proteome</keyword>
<keyword evidence="4" id="KW-1133">Transmembrane helix</keyword>
<evidence type="ECO:0000256" key="3">
    <source>
        <dbReference type="ARBA" id="ARBA00023136"/>
    </source>
</evidence>
<sequence length="71" mass="7481">MVAYFDIAGKKVGSHVLAMLTLGTTFGGAYLATRGGNKEAKKLPPIQASSGDEEAFIKEFLAAAEKEPAKH</sequence>
<dbReference type="STRING" id="341454.A0A4S2N0X9"/>
<comment type="subcellular location">
    <subcellularLocation>
        <location evidence="1">Mitochondrion membrane</location>
    </subcellularLocation>
</comment>
<name>A0A4S2N0X9_9PEZI</name>
<dbReference type="Proteomes" id="UP000298138">
    <property type="component" value="Unassembled WGS sequence"/>
</dbReference>
<dbReference type="Pfam" id="PF11022">
    <property type="entry name" value="ATP19"/>
    <property type="match status" value="1"/>
</dbReference>
<dbReference type="GO" id="GO:0015986">
    <property type="term" value="P:proton motive force-driven ATP synthesis"/>
    <property type="evidence" value="ECO:0007669"/>
    <property type="project" value="TreeGrafter"/>
</dbReference>